<dbReference type="Proteomes" id="UP000030437">
    <property type="component" value="Unassembled WGS sequence"/>
</dbReference>
<dbReference type="EMBL" id="JPVP01000054">
    <property type="protein sequence ID" value="KGR85483.1"/>
    <property type="molecule type" value="Genomic_DNA"/>
</dbReference>
<dbReference type="Gene3D" id="2.30.320.10">
    <property type="entry name" value="YwqG-like"/>
    <property type="match status" value="1"/>
</dbReference>
<dbReference type="SUPFAM" id="SSF103032">
    <property type="entry name" value="Hypothetical protein YwqG"/>
    <property type="match status" value="1"/>
</dbReference>
<dbReference type="STRING" id="1220589.CD32_09720"/>
<dbReference type="AlphaFoldDB" id="A0A0A3IRH5"/>
<protein>
    <recommendedName>
        <fullName evidence="3">DUF1963 domain-containing protein</fullName>
    </recommendedName>
</protein>
<dbReference type="OrthoDB" id="8856529at2"/>
<reference evidence="1 2" key="1">
    <citation type="submission" date="2014-02" db="EMBL/GenBank/DDBJ databases">
        <title>Draft genome sequence of Lysinibacillus odysseyi NBRC 100172.</title>
        <authorList>
            <person name="Zhang F."/>
            <person name="Wang G."/>
            <person name="Zhang L."/>
        </authorList>
    </citation>
    <scope>NUCLEOTIDE SEQUENCE [LARGE SCALE GENOMIC DNA]</scope>
    <source>
        <strain evidence="1 2">NBRC 100172</strain>
    </source>
</reference>
<dbReference type="eggNOG" id="COG3878">
    <property type="taxonomic scope" value="Bacteria"/>
</dbReference>
<keyword evidence="2" id="KW-1185">Reference proteome</keyword>
<sequence>MNKENFKEIIEQSDIGNHKEYLLQYSRPAIDILKKQEADLRLGCSRFGGAPDLPIGSEWPTYGTKPYRFIGQINFAEIPPTEAGLPAKGLFSLFAADILPDDDSDPDLEPFEDGYIHGIYIPDPANLETILPPYSETGGAVVVEFSPTIDIPYDEYQLKDSPFTEEESEIYTELRESLHKSPDYLLGYPSHYSLGYNPTPEGEWVSLLTIDSDDDLEWCWHDGDKLMIFIEAARLKNLDFSSLKADAG</sequence>
<evidence type="ECO:0000313" key="1">
    <source>
        <dbReference type="EMBL" id="KGR85483.1"/>
    </source>
</evidence>
<dbReference type="InterPro" id="IPR035948">
    <property type="entry name" value="YwqG-like_sf"/>
</dbReference>
<organism evidence="1 2">
    <name type="scientific">Lysinibacillus odysseyi 34hs-1 = NBRC 100172</name>
    <dbReference type="NCBI Taxonomy" id="1220589"/>
    <lineage>
        <taxon>Bacteria</taxon>
        <taxon>Bacillati</taxon>
        <taxon>Bacillota</taxon>
        <taxon>Bacilli</taxon>
        <taxon>Bacillales</taxon>
        <taxon>Bacillaceae</taxon>
        <taxon>Lysinibacillus</taxon>
    </lineage>
</organism>
<dbReference type="Pfam" id="PF09234">
    <property type="entry name" value="DUF1963"/>
    <property type="match status" value="1"/>
</dbReference>
<dbReference type="InterPro" id="IPR015315">
    <property type="entry name" value="DUF1963"/>
</dbReference>
<gene>
    <name evidence="1" type="ORF">CD32_09720</name>
</gene>
<dbReference type="PANTHER" id="PTHR36436:SF6">
    <property type="entry name" value="SLL5081 PROTEIN"/>
    <property type="match status" value="1"/>
</dbReference>
<evidence type="ECO:0000313" key="2">
    <source>
        <dbReference type="Proteomes" id="UP000030437"/>
    </source>
</evidence>
<dbReference type="PANTHER" id="PTHR36436">
    <property type="entry name" value="SLL5081 PROTEIN"/>
    <property type="match status" value="1"/>
</dbReference>
<proteinExistence type="predicted"/>
<name>A0A0A3IRH5_9BACI</name>
<dbReference type="RefSeq" id="WP_036153936.1">
    <property type="nucleotide sequence ID" value="NZ_AVCX01000007.1"/>
</dbReference>
<comment type="caution">
    <text evidence="1">The sequence shown here is derived from an EMBL/GenBank/DDBJ whole genome shotgun (WGS) entry which is preliminary data.</text>
</comment>
<accession>A0A0A3IRH5</accession>
<evidence type="ECO:0008006" key="3">
    <source>
        <dbReference type="Google" id="ProtNLM"/>
    </source>
</evidence>